<dbReference type="SUPFAM" id="SSF53850">
    <property type="entry name" value="Periplasmic binding protein-like II"/>
    <property type="match status" value="1"/>
</dbReference>
<dbReference type="RefSeq" id="WP_168875292.1">
    <property type="nucleotide sequence ID" value="NZ_JABAIM010000001.1"/>
</dbReference>
<evidence type="ECO:0000313" key="3">
    <source>
        <dbReference type="Proteomes" id="UP000587991"/>
    </source>
</evidence>
<evidence type="ECO:0000313" key="2">
    <source>
        <dbReference type="EMBL" id="NLR73625.1"/>
    </source>
</evidence>
<reference evidence="2 3" key="1">
    <citation type="submission" date="2020-04" db="EMBL/GenBank/DDBJ databases">
        <title>Draft genome of Leeia sp. IMCC25680.</title>
        <authorList>
            <person name="Song J."/>
            <person name="Cho J.-C."/>
        </authorList>
    </citation>
    <scope>NUCLEOTIDE SEQUENCE [LARGE SCALE GENOMIC DNA]</scope>
    <source>
        <strain evidence="2 3">IMCC25680</strain>
    </source>
</reference>
<dbReference type="NCBIfam" id="NF037995">
    <property type="entry name" value="TRAP_S1"/>
    <property type="match status" value="1"/>
</dbReference>
<dbReference type="PANTHER" id="PTHR33376:SF4">
    <property type="entry name" value="SIALIC ACID-BINDING PERIPLASMIC PROTEIN SIAP"/>
    <property type="match status" value="1"/>
</dbReference>
<name>A0A847S4E6_9NEIS</name>
<keyword evidence="1" id="KW-0732">Signal</keyword>
<gene>
    <name evidence="2" type="ORF">HF682_00425</name>
</gene>
<comment type="caution">
    <text evidence="2">The sequence shown here is derived from an EMBL/GenBank/DDBJ whole genome shotgun (WGS) entry which is preliminary data.</text>
</comment>
<keyword evidence="3" id="KW-1185">Reference proteome</keyword>
<protein>
    <submittedName>
        <fullName evidence="2">TRAP transporter substrate-binding protein</fullName>
    </submittedName>
</protein>
<sequence>MPRTHLKVVGSWDFLSQFRNYEEPFWSKSVPEKSAGQVTAEITAFNKLGLKGTEIIRLMKLGAVDFGTMVLAYGTDSDVEGEGADLAGLSPDVTTARAVVKVYTPVLDQFFQKAHGIKVLGVWPYPAQILFCKSRLSSIADLKGRKVRVGTRPVGELVEALGGVSVNIPFGEAYAAIRDGAIDCAVTGALPGNAAKLPEITQYLYVLPMGWSMAMQGVNQQTWDRLDPAVQRYLMAGLDEMNSAIWSVAASETEEGINCNTGHDPCTRGIRGKMTLIPVSESDRKLLRKVLSEVVIRRWAQRCSNECVDNWNRTVGKLVGLTARR</sequence>
<dbReference type="InterPro" id="IPR038404">
    <property type="entry name" value="TRAP_DctP_sf"/>
</dbReference>
<dbReference type="Proteomes" id="UP000587991">
    <property type="component" value="Unassembled WGS sequence"/>
</dbReference>
<dbReference type="Pfam" id="PF03480">
    <property type="entry name" value="DctP"/>
    <property type="match status" value="1"/>
</dbReference>
<dbReference type="AlphaFoldDB" id="A0A847S4E6"/>
<organism evidence="2 3">
    <name type="scientific">Leeia aquatica</name>
    <dbReference type="NCBI Taxonomy" id="2725557"/>
    <lineage>
        <taxon>Bacteria</taxon>
        <taxon>Pseudomonadati</taxon>
        <taxon>Pseudomonadota</taxon>
        <taxon>Betaproteobacteria</taxon>
        <taxon>Neisseriales</taxon>
        <taxon>Leeiaceae</taxon>
        <taxon>Leeia</taxon>
    </lineage>
</organism>
<dbReference type="EMBL" id="JABAIM010000001">
    <property type="protein sequence ID" value="NLR73625.1"/>
    <property type="molecule type" value="Genomic_DNA"/>
</dbReference>
<dbReference type="InterPro" id="IPR018389">
    <property type="entry name" value="DctP_fam"/>
</dbReference>
<evidence type="ECO:0000256" key="1">
    <source>
        <dbReference type="ARBA" id="ARBA00022729"/>
    </source>
</evidence>
<dbReference type="GO" id="GO:0055085">
    <property type="term" value="P:transmembrane transport"/>
    <property type="evidence" value="ECO:0007669"/>
    <property type="project" value="InterPro"/>
</dbReference>
<accession>A0A847S4E6</accession>
<dbReference type="Gene3D" id="3.40.190.170">
    <property type="entry name" value="Bacterial extracellular solute-binding protein, family 7"/>
    <property type="match status" value="1"/>
</dbReference>
<dbReference type="CDD" id="cd13602">
    <property type="entry name" value="PBP2_TRAP_BpDctp6_7"/>
    <property type="match status" value="1"/>
</dbReference>
<dbReference type="PANTHER" id="PTHR33376">
    <property type="match status" value="1"/>
</dbReference>
<proteinExistence type="predicted"/>